<dbReference type="EMBL" id="JAODAN010000001">
    <property type="protein sequence ID" value="KAK1927584.1"/>
    <property type="molecule type" value="Genomic_DNA"/>
</dbReference>
<dbReference type="InterPro" id="IPR050275">
    <property type="entry name" value="PGM_Phosphatase"/>
</dbReference>
<dbReference type="Proteomes" id="UP001182556">
    <property type="component" value="Unassembled WGS sequence"/>
</dbReference>
<reference evidence="2" key="1">
    <citation type="submission" date="2023-02" db="EMBL/GenBank/DDBJ databases">
        <title>Identification and recombinant expression of a fungal hydrolase from Papiliotrema laurentii that hydrolyzes apple cutin and clears colloidal polyester polyurethane.</title>
        <authorList>
            <consortium name="DOE Joint Genome Institute"/>
            <person name="Roman V.A."/>
            <person name="Bojanowski C."/>
            <person name="Crable B.R."/>
            <person name="Wagner D.N."/>
            <person name="Hung C.S."/>
            <person name="Nadeau L.J."/>
            <person name="Schratz L."/>
            <person name="Haridas S."/>
            <person name="Pangilinan J."/>
            <person name="Lipzen A."/>
            <person name="Na H."/>
            <person name="Yan M."/>
            <person name="Ng V."/>
            <person name="Grigoriev I.V."/>
            <person name="Spatafora J.W."/>
            <person name="Barlow D."/>
            <person name="Biffinger J."/>
            <person name="Kelley-Loughnane N."/>
            <person name="Varaljay V.A."/>
            <person name="Crookes-Goodson W.J."/>
        </authorList>
    </citation>
    <scope>NUCLEOTIDE SEQUENCE</scope>
    <source>
        <strain evidence="2">5307AH</strain>
    </source>
</reference>
<comment type="caution">
    <text evidence="2">The sequence shown here is derived from an EMBL/GenBank/DDBJ whole genome shotgun (WGS) entry which is preliminary data.</text>
</comment>
<dbReference type="Pfam" id="PF00300">
    <property type="entry name" value="His_Phos_1"/>
    <property type="match status" value="1"/>
</dbReference>
<dbReference type="PANTHER" id="PTHR48100:SF1">
    <property type="entry name" value="HISTIDINE PHOSPHATASE FAMILY PROTEIN-RELATED"/>
    <property type="match status" value="1"/>
</dbReference>
<evidence type="ECO:0000313" key="3">
    <source>
        <dbReference type="Proteomes" id="UP001182556"/>
    </source>
</evidence>
<dbReference type="InterPro" id="IPR029033">
    <property type="entry name" value="His_PPase_superfam"/>
</dbReference>
<name>A0AAD9FWJ1_PAPLA</name>
<dbReference type="InterPro" id="IPR013078">
    <property type="entry name" value="His_Pase_superF_clade-1"/>
</dbReference>
<dbReference type="AlphaFoldDB" id="A0AAD9FWJ1"/>
<sequence length="324" mass="36863">MTYDFVPSGHNPLADDPPVAAVESGGPNEGPRVLIEPKQFQYEVVQGFFRQNGPKPKTHDFEYMLKHSFGLIDETPERWENLKRDVAKLQAEAPADVQYKVFFLGRHGEGWHNYAVTQIGIEPWEEYWAFQYGNGTLTWGPDPELTKTGVAQAQAIQACWKEQAPLGAPIRKDQIRWYVSPLTRTGQTMQESWGELLTGVPEVWEDWREVYGSHTCDQRRTKSYIEERFPSFKIEKGFAEEDELWKPDIRETDEHMQIRGQRALDRLFGSGPDHADETYISITAHSGNLRNLLAVLGHQPYPLATGEMIPVVVRATPVRGNGVA</sequence>
<dbReference type="GO" id="GO:0016791">
    <property type="term" value="F:phosphatase activity"/>
    <property type="evidence" value="ECO:0007669"/>
    <property type="project" value="TreeGrafter"/>
</dbReference>
<organism evidence="2 3">
    <name type="scientific">Papiliotrema laurentii</name>
    <name type="common">Cryptococcus laurentii</name>
    <dbReference type="NCBI Taxonomy" id="5418"/>
    <lineage>
        <taxon>Eukaryota</taxon>
        <taxon>Fungi</taxon>
        <taxon>Dikarya</taxon>
        <taxon>Basidiomycota</taxon>
        <taxon>Agaricomycotina</taxon>
        <taxon>Tremellomycetes</taxon>
        <taxon>Tremellales</taxon>
        <taxon>Rhynchogastremaceae</taxon>
        <taxon>Papiliotrema</taxon>
    </lineage>
</organism>
<dbReference type="GO" id="GO:0005737">
    <property type="term" value="C:cytoplasm"/>
    <property type="evidence" value="ECO:0007669"/>
    <property type="project" value="TreeGrafter"/>
</dbReference>
<keyword evidence="3" id="KW-1185">Reference proteome</keyword>
<protein>
    <submittedName>
        <fullName evidence="2">Histidine phosphatase superfamily</fullName>
    </submittedName>
</protein>
<dbReference type="SUPFAM" id="SSF53254">
    <property type="entry name" value="Phosphoglycerate mutase-like"/>
    <property type="match status" value="1"/>
</dbReference>
<accession>A0AAD9FWJ1</accession>
<proteinExistence type="predicted"/>
<feature type="region of interest" description="Disordered" evidence="1">
    <location>
        <begin position="1"/>
        <end position="28"/>
    </location>
</feature>
<dbReference type="Gene3D" id="3.40.50.1240">
    <property type="entry name" value="Phosphoglycerate mutase-like"/>
    <property type="match status" value="1"/>
</dbReference>
<dbReference type="PANTHER" id="PTHR48100">
    <property type="entry name" value="BROAD-SPECIFICITY PHOSPHATASE YOR283W-RELATED"/>
    <property type="match status" value="1"/>
</dbReference>
<evidence type="ECO:0000256" key="1">
    <source>
        <dbReference type="SAM" id="MobiDB-lite"/>
    </source>
</evidence>
<dbReference type="CDD" id="cd07040">
    <property type="entry name" value="HP"/>
    <property type="match status" value="1"/>
</dbReference>
<evidence type="ECO:0000313" key="2">
    <source>
        <dbReference type="EMBL" id="KAK1927584.1"/>
    </source>
</evidence>
<gene>
    <name evidence="2" type="ORF">DB88DRAFT_478495</name>
</gene>